<dbReference type="EMBL" id="JBBLXS010000037">
    <property type="protein sequence ID" value="MEK0184182.1"/>
    <property type="molecule type" value="Genomic_DNA"/>
</dbReference>
<protein>
    <submittedName>
        <fullName evidence="2">FHA domain-containing protein</fullName>
    </submittedName>
</protein>
<accession>A0ABU8YIH7</accession>
<feature type="transmembrane region" description="Helical" evidence="1">
    <location>
        <begin position="108"/>
        <end position="129"/>
    </location>
</feature>
<evidence type="ECO:0000313" key="3">
    <source>
        <dbReference type="Proteomes" id="UP001384579"/>
    </source>
</evidence>
<keyword evidence="1" id="KW-0812">Transmembrane</keyword>
<proteinExistence type="predicted"/>
<feature type="transmembrane region" description="Helical" evidence="1">
    <location>
        <begin position="150"/>
        <end position="173"/>
    </location>
</feature>
<evidence type="ECO:0000256" key="1">
    <source>
        <dbReference type="SAM" id="Phobius"/>
    </source>
</evidence>
<feature type="transmembrane region" description="Helical" evidence="1">
    <location>
        <begin position="179"/>
        <end position="197"/>
    </location>
</feature>
<feature type="transmembrane region" description="Helical" evidence="1">
    <location>
        <begin position="71"/>
        <end position="96"/>
    </location>
</feature>
<name>A0ABU8YIH7_9CYAN</name>
<evidence type="ECO:0000313" key="2">
    <source>
        <dbReference type="EMBL" id="MEK0184182.1"/>
    </source>
</evidence>
<sequence>MMRSYLYILAGITSALIGWNLGQVFLTDLGLLKTFPELILFPCIGVALSVAMVFTEIFVSTPTRPKLCWRIALLPLTIAAGLGIFFGLISGGIAQIVLLPQIRFDTRILRIVCWLFIGASTGIAEGVTWRWHSTEAGDAKRFWQRFQTSVVASVAASLAAVLILEILGQIGVFSGVLKGVADPLGFSILGMLLGFGLSRSTSPSYMAALRAGTGFEYTGENYDDQFGSSNIAPAYPAIDKQEAKLKFVSDSESDKIEEGLSIQLPEKGIIRIGSAPKANIQIPGLPLHVADLEMKAREAILKPNPKSYGSIAVNGERLSSRKDISLKHNYVITFYPKDEYTANEQKFYRFVYYNRFLDPQA</sequence>
<comment type="caution">
    <text evidence="2">The sequence shown here is derived from an EMBL/GenBank/DDBJ whole genome shotgun (WGS) entry which is preliminary data.</text>
</comment>
<reference evidence="2 3" key="1">
    <citation type="journal article" date="2020" name="Harmful Algae">
        <title>Molecular and morphological characterization of a novel dihydroanatoxin-a producing Microcoleus species (cyanobacteria) from the Russian River, California, USA.</title>
        <authorList>
            <person name="Conklin K.Y."/>
            <person name="Stancheva R."/>
            <person name="Otten T.G."/>
            <person name="Fadness R."/>
            <person name="Boyer G.L."/>
            <person name="Read B."/>
            <person name="Zhang X."/>
            <person name="Sheath R.G."/>
        </authorList>
    </citation>
    <scope>NUCLEOTIDE SEQUENCE [LARGE SCALE GENOMIC DNA]</scope>
    <source>
        <strain evidence="2 3">PTRS2</strain>
    </source>
</reference>
<feature type="transmembrane region" description="Helical" evidence="1">
    <location>
        <begin position="5"/>
        <end position="26"/>
    </location>
</feature>
<keyword evidence="1" id="KW-0472">Membrane</keyword>
<organism evidence="2 3">
    <name type="scientific">Microcoleus anatoxicus PTRS2</name>
    <dbReference type="NCBI Taxonomy" id="2705321"/>
    <lineage>
        <taxon>Bacteria</taxon>
        <taxon>Bacillati</taxon>
        <taxon>Cyanobacteriota</taxon>
        <taxon>Cyanophyceae</taxon>
        <taxon>Oscillatoriophycideae</taxon>
        <taxon>Oscillatoriales</taxon>
        <taxon>Microcoleaceae</taxon>
        <taxon>Microcoleus</taxon>
        <taxon>Microcoleus anatoxicus</taxon>
    </lineage>
</organism>
<dbReference type="CDD" id="cd00060">
    <property type="entry name" value="FHA"/>
    <property type="match status" value="1"/>
</dbReference>
<gene>
    <name evidence="2" type="ORF">WMG39_04880</name>
</gene>
<dbReference type="RefSeq" id="WP_340541262.1">
    <property type="nucleotide sequence ID" value="NZ_JBBLXS010000037.1"/>
</dbReference>
<keyword evidence="3" id="KW-1185">Reference proteome</keyword>
<keyword evidence="1" id="KW-1133">Transmembrane helix</keyword>
<feature type="transmembrane region" description="Helical" evidence="1">
    <location>
        <begin position="38"/>
        <end position="59"/>
    </location>
</feature>
<dbReference type="Proteomes" id="UP001384579">
    <property type="component" value="Unassembled WGS sequence"/>
</dbReference>